<gene>
    <name evidence="1" type="ORF">H7F51_12760</name>
</gene>
<evidence type="ECO:0000313" key="1">
    <source>
        <dbReference type="EMBL" id="MBC2666393.1"/>
    </source>
</evidence>
<dbReference type="RefSeq" id="WP_185664693.1">
    <property type="nucleotide sequence ID" value="NZ_JACLAW010000009.1"/>
</dbReference>
<sequence length="305" mass="31800">MNLEGRDTPVVPAAELTVRADLARAGGVLAAIPPVLAHLVANQTHAVFSEEIVARTRGQVESLARALVRTADDLATAAEGRVLAGALVEQPALLAHCHVLAIEAQLAERLARDGGIDPVLSPLLQEQIADPDPEAAGTAMKLLAAQARFTQCQRRMELPVGELAADLLPDVLLAFSLVGGPTADHAAHCLRDQFDEGQSRTALLARVVLGLDEGFGPALDLDQAGLALFLTAVALATGHERAAVVLATSQGQQSRLALILRLAGLSSAAIETVLIRLHPSAPLPRAAMSLERDAAIALLAEGARR</sequence>
<dbReference type="EMBL" id="JACLAW010000009">
    <property type="protein sequence ID" value="MBC2666393.1"/>
    <property type="molecule type" value="Genomic_DNA"/>
</dbReference>
<evidence type="ECO:0008006" key="3">
    <source>
        <dbReference type="Google" id="ProtNLM"/>
    </source>
</evidence>
<reference evidence="1 2" key="1">
    <citation type="submission" date="2020-08" db="EMBL/GenBank/DDBJ databases">
        <title>The genome sequence of type strain Novosphingobium flavum NBRC 111647.</title>
        <authorList>
            <person name="Liu Y."/>
        </authorList>
    </citation>
    <scope>NUCLEOTIDE SEQUENCE [LARGE SCALE GENOMIC DNA]</scope>
    <source>
        <strain evidence="1 2">NBRC 111647</strain>
    </source>
</reference>
<accession>A0A7X1FSX9</accession>
<dbReference type="Proteomes" id="UP000566813">
    <property type="component" value="Unassembled WGS sequence"/>
</dbReference>
<name>A0A7X1FSX9_9SPHN</name>
<dbReference type="AlphaFoldDB" id="A0A7X1FSX9"/>
<evidence type="ECO:0000313" key="2">
    <source>
        <dbReference type="Proteomes" id="UP000566813"/>
    </source>
</evidence>
<comment type="caution">
    <text evidence="1">The sequence shown here is derived from an EMBL/GenBank/DDBJ whole genome shotgun (WGS) entry which is preliminary data.</text>
</comment>
<protein>
    <recommendedName>
        <fullName evidence="3">DUF2336 domain-containing protein</fullName>
    </recommendedName>
</protein>
<keyword evidence="2" id="KW-1185">Reference proteome</keyword>
<organism evidence="1 2">
    <name type="scientific">Novosphingobium flavum</name>
    <dbReference type="NCBI Taxonomy" id="1778672"/>
    <lineage>
        <taxon>Bacteria</taxon>
        <taxon>Pseudomonadati</taxon>
        <taxon>Pseudomonadota</taxon>
        <taxon>Alphaproteobacteria</taxon>
        <taxon>Sphingomonadales</taxon>
        <taxon>Sphingomonadaceae</taxon>
        <taxon>Novosphingobium</taxon>
    </lineage>
</organism>
<proteinExistence type="predicted"/>